<dbReference type="InterPro" id="IPR021858">
    <property type="entry name" value="Fun_TF"/>
</dbReference>
<sequence length="528" mass="59025">MQRIHGFGVWSRREFIGWHRPVMDGPALRPKKASTAASSASTPSTFLFVDYQDQSSQSHAVAQRKQAFLKRKHHRSRKEERLRSLKASIGPLPTQTPGPTRTAANGDTQGAPAAGRIVARAWSLDRPLWSGTPDPFSSLATTMTADMDLYFNHYQAHCSRSIWPFGATALSIWWWQQAWGQPALLHILLSTSAIHRAGRGLIDRSPSRSDRKAVQDSLHFRTVTIRKLQSLVQDPTAAFLESTAVTIAHLICVEAADANLNAVDWHLNGLAKIINSVGGLDAWNHATISIFYCADFMRGALKGCPPAFPMSVIWRGEVLDSLNILDSKRQSVMSSSIGSHFFDSLWSKKLHPSLRSIIRLLRVIVYYQQGSQKETPVLNDILLYAGHLILSAFHECSASDSQESLRLCLLLYAMVCVWTFQGLACVIFIVDALRHRLKRALPLLRRVAPQLSLWMLFMGGLASTDLTSDAWFVARLAEVAEQLSVGGWDKALPVLDGFFVRRPIDRRMMNLWNEVQRQQVLQSPVQSA</sequence>
<keyword evidence="2" id="KW-0472">Membrane</keyword>
<evidence type="ECO:0000256" key="2">
    <source>
        <dbReference type="SAM" id="Phobius"/>
    </source>
</evidence>
<dbReference type="PANTHER" id="PTHR37540">
    <property type="entry name" value="TRANSCRIPTION FACTOR (ACR-2), PUTATIVE-RELATED-RELATED"/>
    <property type="match status" value="1"/>
</dbReference>
<dbReference type="PANTHER" id="PTHR37540:SF5">
    <property type="entry name" value="TRANSCRIPTION FACTOR DOMAIN-CONTAINING PROTEIN"/>
    <property type="match status" value="1"/>
</dbReference>
<evidence type="ECO:0000256" key="1">
    <source>
        <dbReference type="SAM" id="MobiDB-lite"/>
    </source>
</evidence>
<accession>A0A319DKL1</accession>
<dbReference type="Pfam" id="PF11951">
    <property type="entry name" value="Fungal_trans_2"/>
    <property type="match status" value="1"/>
</dbReference>
<keyword evidence="4" id="KW-1185">Reference proteome</keyword>
<gene>
    <name evidence="3" type="ORF">BO71DRAFT_480626</name>
</gene>
<feature type="transmembrane region" description="Helical" evidence="2">
    <location>
        <begin position="409"/>
        <end position="430"/>
    </location>
</feature>
<dbReference type="EMBL" id="KZ825815">
    <property type="protein sequence ID" value="PYH98081.1"/>
    <property type="molecule type" value="Genomic_DNA"/>
</dbReference>
<reference evidence="3 4" key="1">
    <citation type="submission" date="2018-02" db="EMBL/GenBank/DDBJ databases">
        <title>The genomes of Aspergillus section Nigri reveals drivers in fungal speciation.</title>
        <authorList>
            <consortium name="DOE Joint Genome Institute"/>
            <person name="Vesth T.C."/>
            <person name="Nybo J."/>
            <person name="Theobald S."/>
            <person name="Brandl J."/>
            <person name="Frisvad J.C."/>
            <person name="Nielsen K.F."/>
            <person name="Lyhne E.K."/>
            <person name="Kogle M.E."/>
            <person name="Kuo A."/>
            <person name="Riley R."/>
            <person name="Clum A."/>
            <person name="Nolan M."/>
            <person name="Lipzen A."/>
            <person name="Salamov A."/>
            <person name="Henrissat B."/>
            <person name="Wiebenga A."/>
            <person name="De vries R.P."/>
            <person name="Grigoriev I.V."/>
            <person name="Mortensen U.H."/>
            <person name="Andersen M.R."/>
            <person name="Baker S.E."/>
        </authorList>
    </citation>
    <scope>NUCLEOTIDE SEQUENCE [LARGE SCALE GENOMIC DNA]</scope>
    <source>
        <strain evidence="3 4">CBS 707.79</strain>
    </source>
</reference>
<feature type="compositionally biased region" description="Polar residues" evidence="1">
    <location>
        <begin position="93"/>
        <end position="108"/>
    </location>
</feature>
<proteinExistence type="predicted"/>
<organism evidence="3 4">
    <name type="scientific">Aspergillus ellipticus CBS 707.79</name>
    <dbReference type="NCBI Taxonomy" id="1448320"/>
    <lineage>
        <taxon>Eukaryota</taxon>
        <taxon>Fungi</taxon>
        <taxon>Dikarya</taxon>
        <taxon>Ascomycota</taxon>
        <taxon>Pezizomycotina</taxon>
        <taxon>Eurotiomycetes</taxon>
        <taxon>Eurotiomycetidae</taxon>
        <taxon>Eurotiales</taxon>
        <taxon>Aspergillaceae</taxon>
        <taxon>Aspergillus</taxon>
        <taxon>Aspergillus subgen. Circumdati</taxon>
    </lineage>
</organism>
<dbReference type="OrthoDB" id="3469225at2759"/>
<dbReference type="VEuPathDB" id="FungiDB:BO71DRAFT_480626"/>
<dbReference type="AlphaFoldDB" id="A0A319DKL1"/>
<dbReference type="STRING" id="1448320.A0A319DKL1"/>
<keyword evidence="2" id="KW-0812">Transmembrane</keyword>
<dbReference type="Proteomes" id="UP000247810">
    <property type="component" value="Unassembled WGS sequence"/>
</dbReference>
<evidence type="ECO:0000313" key="3">
    <source>
        <dbReference type="EMBL" id="PYH98081.1"/>
    </source>
</evidence>
<feature type="region of interest" description="Disordered" evidence="1">
    <location>
        <begin position="63"/>
        <end position="111"/>
    </location>
</feature>
<keyword evidence="2" id="KW-1133">Transmembrane helix</keyword>
<evidence type="ECO:0000313" key="4">
    <source>
        <dbReference type="Proteomes" id="UP000247810"/>
    </source>
</evidence>
<protein>
    <submittedName>
        <fullName evidence="3">Uncharacterized protein</fullName>
    </submittedName>
</protein>
<feature type="compositionally biased region" description="Basic residues" evidence="1">
    <location>
        <begin position="67"/>
        <end position="76"/>
    </location>
</feature>
<name>A0A319DKL1_9EURO</name>